<accession>A0A928UXC7</accession>
<name>A0A928UXC7_9SPHI</name>
<gene>
    <name evidence="1" type="ORF">C4F49_14900</name>
</gene>
<keyword evidence="2" id="KW-1185">Reference proteome</keyword>
<proteinExistence type="predicted"/>
<reference evidence="1" key="1">
    <citation type="submission" date="2018-02" db="EMBL/GenBank/DDBJ databases">
        <authorList>
            <person name="Vasarhelyi B.M."/>
            <person name="Deshmukh S."/>
            <person name="Balint B."/>
            <person name="Kukolya J."/>
        </authorList>
    </citation>
    <scope>NUCLEOTIDE SEQUENCE</scope>
    <source>
        <strain evidence="1">KB22</strain>
    </source>
</reference>
<dbReference type="RefSeq" id="WP_196936824.1">
    <property type="nucleotide sequence ID" value="NZ_MU158698.1"/>
</dbReference>
<sequence>MKLLACSFFFIASLLFSKAQEIQVLKEVDTIQHLSKNEFHLIEEDFDLSEKEPLSILKGISQKLKKDNLESLYYKLAAEANELGANAFTIEEFMSNADSIVLKINVFYLDKHELAENRLLIPYNMICIFGDIDNKPESKNIRFNGDKIIVNPMEYVSHQNEIGEKSTISIGGLIGTKGSIVGREQKESLYYSLKGFSLTDAPYTYGQPTIGFNNGTFHLVPLNFARFLIHVLKQNKL</sequence>
<dbReference type="Proteomes" id="UP000616201">
    <property type="component" value="Unassembled WGS sequence"/>
</dbReference>
<evidence type="ECO:0000313" key="2">
    <source>
        <dbReference type="Proteomes" id="UP000616201"/>
    </source>
</evidence>
<protein>
    <submittedName>
        <fullName evidence="1">Uncharacterized protein</fullName>
    </submittedName>
</protein>
<comment type="caution">
    <text evidence="1">The sequence shown here is derived from an EMBL/GenBank/DDBJ whole genome shotgun (WGS) entry which is preliminary data.</text>
</comment>
<evidence type="ECO:0000313" key="1">
    <source>
        <dbReference type="EMBL" id="MBE8714970.1"/>
    </source>
</evidence>
<dbReference type="EMBL" id="PRDK01000009">
    <property type="protein sequence ID" value="MBE8714970.1"/>
    <property type="molecule type" value="Genomic_DNA"/>
</dbReference>
<dbReference type="AlphaFoldDB" id="A0A928UXC7"/>
<organism evidence="1 2">
    <name type="scientific">Sphingobacterium hungaricum</name>
    <dbReference type="NCBI Taxonomy" id="2082723"/>
    <lineage>
        <taxon>Bacteria</taxon>
        <taxon>Pseudomonadati</taxon>
        <taxon>Bacteroidota</taxon>
        <taxon>Sphingobacteriia</taxon>
        <taxon>Sphingobacteriales</taxon>
        <taxon>Sphingobacteriaceae</taxon>
        <taxon>Sphingobacterium</taxon>
    </lineage>
</organism>